<dbReference type="AlphaFoldDB" id="A0A7I4YJ97"/>
<dbReference type="WBParaSite" id="HCON_00105730-00001">
    <property type="protein sequence ID" value="HCON_00105730-00001"/>
    <property type="gene ID" value="HCON_00105730"/>
</dbReference>
<dbReference type="Proteomes" id="UP000025227">
    <property type="component" value="Unplaced"/>
</dbReference>
<feature type="region of interest" description="Disordered" evidence="1">
    <location>
        <begin position="107"/>
        <end position="126"/>
    </location>
</feature>
<protein>
    <submittedName>
        <fullName evidence="4">Secreted protein</fullName>
    </submittedName>
</protein>
<accession>A0A7I4YJ97</accession>
<proteinExistence type="predicted"/>
<evidence type="ECO:0000313" key="3">
    <source>
        <dbReference type="Proteomes" id="UP000025227"/>
    </source>
</evidence>
<evidence type="ECO:0000256" key="1">
    <source>
        <dbReference type="SAM" id="MobiDB-lite"/>
    </source>
</evidence>
<feature type="signal peptide" evidence="2">
    <location>
        <begin position="1"/>
        <end position="15"/>
    </location>
</feature>
<evidence type="ECO:0000256" key="2">
    <source>
        <dbReference type="SAM" id="SignalP"/>
    </source>
</evidence>
<keyword evidence="2" id="KW-0732">Signal</keyword>
<feature type="region of interest" description="Disordered" evidence="1">
    <location>
        <begin position="65"/>
        <end position="99"/>
    </location>
</feature>
<feature type="region of interest" description="Disordered" evidence="1">
    <location>
        <begin position="20"/>
        <end position="44"/>
    </location>
</feature>
<organism evidence="3 4">
    <name type="scientific">Haemonchus contortus</name>
    <name type="common">Barber pole worm</name>
    <dbReference type="NCBI Taxonomy" id="6289"/>
    <lineage>
        <taxon>Eukaryota</taxon>
        <taxon>Metazoa</taxon>
        <taxon>Ecdysozoa</taxon>
        <taxon>Nematoda</taxon>
        <taxon>Chromadorea</taxon>
        <taxon>Rhabditida</taxon>
        <taxon>Rhabditina</taxon>
        <taxon>Rhabditomorpha</taxon>
        <taxon>Strongyloidea</taxon>
        <taxon>Trichostrongylidae</taxon>
        <taxon>Haemonchus</taxon>
    </lineage>
</organism>
<reference evidence="4" key="1">
    <citation type="submission" date="2020-12" db="UniProtKB">
        <authorList>
            <consortium name="WormBaseParasite"/>
        </authorList>
    </citation>
    <scope>IDENTIFICATION</scope>
    <source>
        <strain evidence="4">MHco3</strain>
    </source>
</reference>
<dbReference type="OMA" id="PYEYDEQ"/>
<keyword evidence="3" id="KW-1185">Reference proteome</keyword>
<feature type="chain" id="PRO_5029709435" evidence="2">
    <location>
        <begin position="16"/>
        <end position="136"/>
    </location>
</feature>
<evidence type="ECO:0000313" key="4">
    <source>
        <dbReference type="WBParaSite" id="HCON_00105730-00001"/>
    </source>
</evidence>
<name>A0A7I4YJ97_HAECO</name>
<dbReference type="OrthoDB" id="10378713at2759"/>
<sequence>MNLFVLSAVTLTVAAFPGPSLERKHKESPNMVHQRSPTKIGLPPAESYEDFIADEVDGQFADQLEMGPNMKERKRRSPYEYDEQDYPPDYFDFDKDDGEDVECPRPDEVIDLGTVPPELEGPGSVHDMRNLQWRGY</sequence>